<reference evidence="2" key="1">
    <citation type="submission" date="2021-01" db="EMBL/GenBank/DDBJ databases">
        <title>Whole genome shotgun sequence of Verrucosispora sediminis NBRC 107745.</title>
        <authorList>
            <person name="Komaki H."/>
            <person name="Tamura T."/>
        </authorList>
    </citation>
    <scope>NUCLEOTIDE SEQUENCE</scope>
    <source>
        <strain evidence="2">NBRC 107745</strain>
    </source>
</reference>
<accession>A0A9W5UR19</accession>
<comment type="caution">
    <text evidence="2">The sequence shown here is derived from an EMBL/GenBank/DDBJ whole genome shotgun (WGS) entry which is preliminary data.</text>
</comment>
<keyword evidence="1" id="KW-0472">Membrane</keyword>
<dbReference type="EMBL" id="BOPD01000011">
    <property type="protein sequence ID" value="GIJ32833.1"/>
    <property type="molecule type" value="Genomic_DNA"/>
</dbReference>
<feature type="transmembrane region" description="Helical" evidence="1">
    <location>
        <begin position="60"/>
        <end position="79"/>
    </location>
</feature>
<dbReference type="AlphaFoldDB" id="A0A9W5UR19"/>
<feature type="transmembrane region" description="Helical" evidence="1">
    <location>
        <begin position="30"/>
        <end position="53"/>
    </location>
</feature>
<evidence type="ECO:0000256" key="1">
    <source>
        <dbReference type="SAM" id="Phobius"/>
    </source>
</evidence>
<evidence type="ECO:0008006" key="4">
    <source>
        <dbReference type="Google" id="ProtNLM"/>
    </source>
</evidence>
<evidence type="ECO:0000313" key="3">
    <source>
        <dbReference type="Proteomes" id="UP000607311"/>
    </source>
</evidence>
<sequence length="89" mass="8672">MTSAGIVAALAVGLAVGALGRLVLPGRPAVPLWLTTTIGAVAALLGAITAWLAGVQGFSLLGLVVQAGLAAIAVVIVVATTGKERSDSR</sequence>
<keyword evidence="1" id="KW-0812">Transmembrane</keyword>
<gene>
    <name evidence="2" type="ORF">Vse01_19810</name>
</gene>
<dbReference type="RefSeq" id="WP_093405816.1">
    <property type="nucleotide sequence ID" value="NZ_BOPD01000011.1"/>
</dbReference>
<evidence type="ECO:0000313" key="2">
    <source>
        <dbReference type="EMBL" id="GIJ32833.1"/>
    </source>
</evidence>
<keyword evidence="3" id="KW-1185">Reference proteome</keyword>
<name>A0A9W5UR19_9ACTN</name>
<organism evidence="2 3">
    <name type="scientific">Micromonospora sediminimaris</name>
    <dbReference type="NCBI Taxonomy" id="547162"/>
    <lineage>
        <taxon>Bacteria</taxon>
        <taxon>Bacillati</taxon>
        <taxon>Actinomycetota</taxon>
        <taxon>Actinomycetes</taxon>
        <taxon>Micromonosporales</taxon>
        <taxon>Micromonosporaceae</taxon>
        <taxon>Micromonospora</taxon>
    </lineage>
</organism>
<dbReference type="OrthoDB" id="3404529at2"/>
<dbReference type="Proteomes" id="UP000607311">
    <property type="component" value="Unassembled WGS sequence"/>
</dbReference>
<keyword evidence="1" id="KW-1133">Transmembrane helix</keyword>
<protein>
    <recommendedName>
        <fullName evidence="4">Transglycosylase associated protein</fullName>
    </recommendedName>
</protein>
<proteinExistence type="predicted"/>